<keyword evidence="2" id="KW-1133">Transmembrane helix</keyword>
<comment type="caution">
    <text evidence="3">The sequence shown here is derived from an EMBL/GenBank/DDBJ whole genome shotgun (WGS) entry which is preliminary data.</text>
</comment>
<reference evidence="3" key="1">
    <citation type="submission" date="2021-10" db="EMBL/GenBank/DDBJ databases">
        <title>Roseicella aerolatum sp. nov., isolated from aerosols of e-waste dismantling site.</title>
        <authorList>
            <person name="Qin T."/>
        </authorList>
    </citation>
    <scope>NUCLEOTIDE SEQUENCE</scope>
    <source>
        <strain evidence="3">GB24</strain>
    </source>
</reference>
<keyword evidence="4" id="KW-1185">Reference proteome</keyword>
<feature type="compositionally biased region" description="Polar residues" evidence="1">
    <location>
        <begin position="1"/>
        <end position="11"/>
    </location>
</feature>
<name>A0A9X1LAX4_9PROT</name>
<feature type="transmembrane region" description="Helical" evidence="2">
    <location>
        <begin position="125"/>
        <end position="149"/>
    </location>
</feature>
<protein>
    <submittedName>
        <fullName evidence="3">Uncharacterized protein</fullName>
    </submittedName>
</protein>
<accession>A0A9X1LAX4</accession>
<dbReference type="RefSeq" id="WP_226614484.1">
    <property type="nucleotide sequence ID" value="NZ_JAJAQI010000110.1"/>
</dbReference>
<keyword evidence="2" id="KW-0472">Membrane</keyword>
<dbReference type="Proteomes" id="UP001139311">
    <property type="component" value="Unassembled WGS sequence"/>
</dbReference>
<dbReference type="EMBL" id="JAJAQI010000110">
    <property type="protein sequence ID" value="MCB4825506.1"/>
    <property type="molecule type" value="Genomic_DNA"/>
</dbReference>
<evidence type="ECO:0000313" key="4">
    <source>
        <dbReference type="Proteomes" id="UP001139311"/>
    </source>
</evidence>
<sequence>MTTEQDTTGRSAPSRHAPAFDDAALAAAHQQARALWVGESAKERDRLLALPVADRLAALDDEGVRGMLTSEHRAELRASIAAPAAASQASPEDANREHRRAMEEWRARDAQQRADAARLDRERAVVLWGLVPGATVLPSMVAAGIYGWGPMDVVVSLLEVPWLPLVPLGVAVAALAGAGLCGFLASKAAHPAKLWEPVAGAFLAGLMLLGASRSLPLYRAAAGAVASDGRPLAGSVVRLHPIPGGVRMEVLAGNGAFRRGDALVLRDADPLRAIRG</sequence>
<evidence type="ECO:0000256" key="1">
    <source>
        <dbReference type="SAM" id="MobiDB-lite"/>
    </source>
</evidence>
<proteinExistence type="predicted"/>
<feature type="transmembrane region" description="Helical" evidence="2">
    <location>
        <begin position="161"/>
        <end position="185"/>
    </location>
</feature>
<evidence type="ECO:0000313" key="3">
    <source>
        <dbReference type="EMBL" id="MCB4825506.1"/>
    </source>
</evidence>
<feature type="region of interest" description="Disordered" evidence="1">
    <location>
        <begin position="1"/>
        <end position="20"/>
    </location>
</feature>
<evidence type="ECO:0000256" key="2">
    <source>
        <dbReference type="SAM" id="Phobius"/>
    </source>
</evidence>
<keyword evidence="2" id="KW-0812">Transmembrane</keyword>
<gene>
    <name evidence="3" type="ORF">LHA35_27765</name>
</gene>
<dbReference type="AlphaFoldDB" id="A0A9X1LAX4"/>
<organism evidence="3 4">
    <name type="scientific">Roseicella aerolata</name>
    <dbReference type="NCBI Taxonomy" id="2883479"/>
    <lineage>
        <taxon>Bacteria</taxon>
        <taxon>Pseudomonadati</taxon>
        <taxon>Pseudomonadota</taxon>
        <taxon>Alphaproteobacteria</taxon>
        <taxon>Acetobacterales</taxon>
        <taxon>Roseomonadaceae</taxon>
        <taxon>Roseicella</taxon>
    </lineage>
</organism>